<dbReference type="EMBL" id="JAFBER010000030">
    <property type="protein sequence ID" value="MBM7646825.1"/>
    <property type="molecule type" value="Genomic_DNA"/>
</dbReference>
<feature type="transmembrane region" description="Helical" evidence="1">
    <location>
        <begin position="206"/>
        <end position="228"/>
    </location>
</feature>
<dbReference type="PANTHER" id="PTHR37305">
    <property type="entry name" value="INTEGRAL MEMBRANE PROTEIN-RELATED"/>
    <property type="match status" value="1"/>
</dbReference>
<dbReference type="PANTHER" id="PTHR37305:SF1">
    <property type="entry name" value="MEMBRANE PROTEIN"/>
    <property type="match status" value="1"/>
</dbReference>
<comment type="caution">
    <text evidence="2">The sequence shown here is derived from an EMBL/GenBank/DDBJ whole genome shotgun (WGS) entry which is preliminary data.</text>
</comment>
<keyword evidence="1" id="KW-1133">Transmembrane helix</keyword>
<organism evidence="2 3">
    <name type="scientific">Scopulibacillus daqui</name>
    <dbReference type="NCBI Taxonomy" id="1469162"/>
    <lineage>
        <taxon>Bacteria</taxon>
        <taxon>Bacillati</taxon>
        <taxon>Bacillota</taxon>
        <taxon>Bacilli</taxon>
        <taxon>Bacillales</taxon>
        <taxon>Sporolactobacillaceae</taxon>
        <taxon>Scopulibacillus</taxon>
    </lineage>
</organism>
<feature type="transmembrane region" description="Helical" evidence="1">
    <location>
        <begin position="109"/>
        <end position="128"/>
    </location>
</feature>
<name>A0ABS2Q4E9_9BACL</name>
<dbReference type="Proteomes" id="UP000808914">
    <property type="component" value="Unassembled WGS sequence"/>
</dbReference>
<feature type="transmembrane region" description="Helical" evidence="1">
    <location>
        <begin position="290"/>
        <end position="310"/>
    </location>
</feature>
<evidence type="ECO:0000313" key="3">
    <source>
        <dbReference type="Proteomes" id="UP000808914"/>
    </source>
</evidence>
<accession>A0ABS2Q4E9</accession>
<gene>
    <name evidence="2" type="ORF">JOD45_003059</name>
</gene>
<dbReference type="RefSeq" id="WP_205004701.1">
    <property type="nucleotide sequence ID" value="NZ_JAFBER010000030.1"/>
</dbReference>
<keyword evidence="3" id="KW-1185">Reference proteome</keyword>
<evidence type="ECO:0000256" key="1">
    <source>
        <dbReference type="SAM" id="Phobius"/>
    </source>
</evidence>
<protein>
    <submittedName>
        <fullName evidence="2">ABC-2 type transport system permease protein</fullName>
    </submittedName>
</protein>
<feature type="transmembrane region" description="Helical" evidence="1">
    <location>
        <begin position="149"/>
        <end position="182"/>
    </location>
</feature>
<proteinExistence type="predicted"/>
<feature type="transmembrane region" description="Helical" evidence="1">
    <location>
        <begin position="235"/>
        <end position="258"/>
    </location>
</feature>
<keyword evidence="1" id="KW-0812">Transmembrane</keyword>
<evidence type="ECO:0000313" key="2">
    <source>
        <dbReference type="EMBL" id="MBM7646825.1"/>
    </source>
</evidence>
<sequence>MMQFLRLVKNENMKLYKRKLLWVMVLILAASITLSLVITLKTADKHPKDWKHHLKTEIASKEAELADKKTPEDFKPEIKKEIKFDQYRINHNIPPMYSDTAVGFVNETLGYSGLITLFIIIIASSIVSQEYSWGTIKLVLMRPLKRWKVLLAKYVSVIFNALILFLLLMIVSFTVGMIVFGIDDMSSRFVFEEQDKLKDVSVFTHFLQYFGSKFVGLIMIAAFAFMLSTIFKNNALAIALSIIIQFAGSIISSLLSAFDKGFVKYIFFTNTDLYKYVEGSPPAKGMSLEFSIIVLIIYFVIFMGIAIVIFEKRDVTS</sequence>
<reference evidence="2 3" key="1">
    <citation type="submission" date="2021-01" db="EMBL/GenBank/DDBJ databases">
        <title>Genomic Encyclopedia of Type Strains, Phase IV (KMG-IV): sequencing the most valuable type-strain genomes for metagenomic binning, comparative biology and taxonomic classification.</title>
        <authorList>
            <person name="Goeker M."/>
        </authorList>
    </citation>
    <scope>NUCLEOTIDE SEQUENCE [LARGE SCALE GENOMIC DNA]</scope>
    <source>
        <strain evidence="2 3">DSM 28236</strain>
    </source>
</reference>
<keyword evidence="1" id="KW-0472">Membrane</keyword>
<feature type="transmembrane region" description="Helical" evidence="1">
    <location>
        <begin position="20"/>
        <end position="40"/>
    </location>
</feature>
<dbReference type="Pfam" id="PF12679">
    <property type="entry name" value="ABC2_membrane_2"/>
    <property type="match status" value="1"/>
</dbReference>